<evidence type="ECO:0000259" key="27">
    <source>
        <dbReference type="PROSITE" id="PS50526"/>
    </source>
</evidence>
<evidence type="ECO:0000256" key="20">
    <source>
        <dbReference type="ARBA" id="ARBA00024499"/>
    </source>
</evidence>
<evidence type="ECO:0000256" key="11">
    <source>
        <dbReference type="ARBA" id="ARBA00022741"/>
    </source>
</evidence>
<dbReference type="GO" id="GO:0016787">
    <property type="term" value="F:hydrolase activity"/>
    <property type="evidence" value="ECO:0007669"/>
    <property type="project" value="UniProtKB-KW"/>
</dbReference>
<evidence type="ECO:0000256" key="12">
    <source>
        <dbReference type="ARBA" id="ARBA00022801"/>
    </source>
</evidence>
<evidence type="ECO:0000256" key="1">
    <source>
        <dbReference type="ARBA" id="ARBA00004192"/>
    </source>
</evidence>
<comment type="catalytic activity">
    <reaction evidence="26">
        <text>GTP + H2O = GDP + phosphate + H(+)</text>
        <dbReference type="Rhea" id="RHEA:19669"/>
        <dbReference type="ChEBI" id="CHEBI:15377"/>
        <dbReference type="ChEBI" id="CHEBI:15378"/>
        <dbReference type="ChEBI" id="CHEBI:37565"/>
        <dbReference type="ChEBI" id="CHEBI:43474"/>
        <dbReference type="ChEBI" id="CHEBI:58189"/>
    </reaction>
</comment>
<keyword evidence="18" id="KW-0511">Multifunctional enzyme</keyword>
<evidence type="ECO:0000313" key="29">
    <source>
        <dbReference type="EMBL" id="DAZ90854.1"/>
    </source>
</evidence>
<dbReference type="EC" id="2.7.7.48" evidence="3"/>
<keyword evidence="13" id="KW-0067">ATP-binding</keyword>
<keyword evidence="17" id="KW-1035">Host cytoplasm</keyword>
<dbReference type="EC" id="2.1.1.375" evidence="21"/>
<name>A0A9N6YJH0_9RHAB</name>
<dbReference type="InterPro" id="IPR025786">
    <property type="entry name" value="Mononega_L_MeTrfase"/>
</dbReference>
<dbReference type="PROSITE" id="PS50526">
    <property type="entry name" value="RDRP_SSRNA_NEG_NONSEG"/>
    <property type="match status" value="1"/>
</dbReference>
<reference evidence="29" key="1">
    <citation type="journal article" date="2022" name="bioRxiv">
        <title>Unlocking the hidden genetic diversity of varicosaviruses, the neglected plant rhabdoviruses.</title>
        <authorList>
            <person name="Bejerman N."/>
            <person name="Dietzgen R.G."/>
            <person name="Debat H."/>
        </authorList>
    </citation>
    <scope>NUCLEOTIDE SEQUENCE</scope>
</reference>
<dbReference type="GO" id="GO:0004482">
    <property type="term" value="F:mRNA 5'-cap (guanine-N7-)-methyltransferase activity"/>
    <property type="evidence" value="ECO:0007669"/>
    <property type="project" value="InterPro"/>
</dbReference>
<evidence type="ECO:0000256" key="17">
    <source>
        <dbReference type="ARBA" id="ARBA00023200"/>
    </source>
</evidence>
<keyword evidence="14" id="KW-0946">Virion</keyword>
<keyword evidence="11" id="KW-0547">Nucleotide-binding</keyword>
<dbReference type="EC" id="2.7.7.88" evidence="4"/>
<evidence type="ECO:0000256" key="13">
    <source>
        <dbReference type="ARBA" id="ARBA00022840"/>
    </source>
</evidence>
<evidence type="ECO:0000256" key="16">
    <source>
        <dbReference type="ARBA" id="ARBA00023042"/>
    </source>
</evidence>
<evidence type="ECO:0000256" key="24">
    <source>
        <dbReference type="ARBA" id="ARBA00047332"/>
    </source>
</evidence>
<dbReference type="InterPro" id="IPR014023">
    <property type="entry name" value="Mononeg_RNA_pol_cat"/>
</dbReference>
<feature type="domain" description="RdRp catalytic" evidence="27">
    <location>
        <begin position="581"/>
        <end position="766"/>
    </location>
</feature>
<keyword evidence="5" id="KW-0696">RNA-directed RNA polymerase</keyword>
<evidence type="ECO:0000259" key="28">
    <source>
        <dbReference type="PROSITE" id="PS51590"/>
    </source>
</evidence>
<dbReference type="EMBL" id="BK061819">
    <property type="protein sequence ID" value="DAZ90854.1"/>
    <property type="molecule type" value="Viral_cRNA"/>
</dbReference>
<sequence>MDSMFDFGMFGDFQDDEHSRDEKPIRDLHLGSAINLDELSELRDPGSTRYNILVSSYIRKDWERILEHMNIDSDDTEIGILHPSLDILKVNPNFTEVPIPIAHNIISVVRKALISRNIQIPLTMFDSVTIPSVVSVPIIWWRAFQTLLEGICTQSEIYRGGSISPYESIRVSGNSAEFEISSDERTWKFTISPNIGICHHLDSSVYYVTTMEGLLLLLDTLGQRICLTLATQVSRSYGVLGSVELETLYDLIDTGDIILKEWGNQGFEIIAMFEALIVSTMLERSPDGVTDNLLFKTSCLQEIDSFLAGLSASAVGEDAVRTLLSIVNDMSVTDLSNSFCLYRIWGHPRVNILEGMRKVFSVGTEVKRVPHIIGRMVLSQFRKMFLTSYFRKHGRYPNVVISHACYITDCVSKGIPINERHPAYSIDDFEHLQLCQIWRVPETYDTCHILNDKAVSPNRSELIENIIRGYGTRCGDKRRGIIRWMEGSSVRCASFLSEVDQKGLEENSLIIGLYEKEREMKVDARMFALMSDNMRTYFVLTEELIANHILPLFPEITMKDSLNVLLKKLWTAGGKRARSTLHVNINVDFSKWNTNMRDDLNNPLFTELDRLFGYNNLIARTHQIFTDSYIYSASGKFLPSVHNGRLTESPPMSYFGHLGGFEGLRQKGWTLTTMLILAYIADISHIKMGLMGQGDNQIVRVYMPLSRWKNYELPIESQRAEARRIADKYVQDMEVYYSLAKMPIKVRETWMSCRLFMYGKSMLHDGVYLPQWYKKVLRSYALSNEGSLTIGGVIGTIATNMNAAAASSESPDIMYVIFLVFGEWSLSYLLEYHPYTRKSIASSRETKVRIPSGGRYKDMKMPRINISVLKSMLLLVPTSIGGSVTMTLPSFIFRGFPDQASEGYSWVKMLSEVSSNLQVYLKNWYTFLPNDTIEHDMLLQSPWSLNHKRPPTPGMQSRHEVRDWLLSGRYSDNIFLSNMRPINESFERKEVCSDLSTDPMNPLISNEIYCTFPHVYLDSILRRVENTRTLKKLILKRSNRSPIVHNLMQSEHNHILYMWWRSCKTGEYYSSCATEQARLSRNIGWSRTIVGVTTPHPLEVLYTCSECSGSNSCPTNDYIYVRVDPDGDFAPYLGSKVKNKVISMQDIEARNEPLISTCARIARYANWIGLGPNLIEVILNNLNVVCDISIYDTFIDDDTSGNLYTGSVDHRFNPAAASEGCFINYAPQVGQRVFMSSDNMPTYGRGKSNYTFHFQAMYCWVQYISSRIVNASYIHYHIGCTTCVVPTVETIPDIEGGSCSIANALKPDIVNLIRSTLGFISTKPASLVPQENRLVGPRVSLDCLSVRTIEGGATWALAITTAYHLTYYKENISESVGLEDLQEHPRIYSFKVHRDLIIYRTALCMLVLQGILLGVAPNGLNMARLKRRVQDILLTTPLTIYKGIGSLCLGRTNTGILDLYSVIVESGSYPETVVSFLKGIKTSMILMVNQIGRVNTYRVRATVFPETMLSYKEHMLFLTVKCIVNYNCMCLLSCAHDIFDVGATLEYPECGHGSTLKSIRTTSFSLCTLDKMFKSIQVKVIRPIYLRHSQIVFPPESEGLFEVRDLRDRTTFVTPEEFPIGLNVIHTYKAIQLPTGSVYKWKQVIDSTDPIRSVVVLGDGTGGTSLVISSTWTDSRVYPCSLLETKNIIPQDSISMQPVLSRGQPNVFPRVMDRISDNIFSHNWKEEFFHEISLLSPGQTLVICDIELKPLGNVLRRIVSGLPEDTHILFKVYMPDIVADLNCLSGLSDVRLLMSHVGNLSFGEFFLRGQRTIRSTLIDRDMFYHTYNTCLRNVMFCITHSNRVAEYIRYVEFEYKELTDMSINLSISHMLSLAVLITKEQLKLSGLELFGYVTQYINTHYKFRRHKTRTGNSRIITPGMLTNLTRAWKIIMCVIFGTQINTSVEFVDLELCDIDKPVHGVCISTRVVPGTPRVLTKKDMKVAVSLMNFRISSGILIDDPPLGWADLHRSQWYSVFQQKSFVWTLQSFSSSECLDYTETE</sequence>
<evidence type="ECO:0000256" key="23">
    <source>
        <dbReference type="ARBA" id="ARBA00031012"/>
    </source>
</evidence>
<comment type="catalytic activity">
    <reaction evidence="24">
        <text>a 5'-end (5'-triphosphoguanosine)-adenylyl-adenylyl-cytidylyl-adenosine in mRNA + S-adenosyl-L-methionine = a 5'-end (5'-triphosphoguanosine)-(2'-O-methyladenylyl)-adenylyl-cytidylyl-adenosine in mRNA + S-adenosyl-L-homocysteine + H(+)</text>
        <dbReference type="Rhea" id="RHEA:65380"/>
        <dbReference type="Rhea" id="RHEA-COMP:16797"/>
        <dbReference type="Rhea" id="RHEA-COMP:16801"/>
        <dbReference type="ChEBI" id="CHEBI:15378"/>
        <dbReference type="ChEBI" id="CHEBI:57856"/>
        <dbReference type="ChEBI" id="CHEBI:59789"/>
        <dbReference type="ChEBI" id="CHEBI:156482"/>
        <dbReference type="ChEBI" id="CHEBI:156484"/>
    </reaction>
</comment>
<evidence type="ECO:0000256" key="25">
    <source>
        <dbReference type="ARBA" id="ARBA00047370"/>
    </source>
</evidence>
<keyword evidence="9" id="KW-0949">S-adenosyl-L-methionine</keyword>
<comment type="catalytic activity">
    <reaction evidence="19">
        <text>a 5'-end triphospho-adenylyl-adenylyl-cytidylyl-adenosine in mRNA + GDP + H(+) = a 5'-end (5'-triphosphoguanosine)-adenylyl-adenylyl-cytidylyl-adenosine in mRNA + diphosphate</text>
        <dbReference type="Rhea" id="RHEA:65436"/>
        <dbReference type="Rhea" id="RHEA-COMP:16797"/>
        <dbReference type="Rhea" id="RHEA-COMP:16799"/>
        <dbReference type="ChEBI" id="CHEBI:15378"/>
        <dbReference type="ChEBI" id="CHEBI:33019"/>
        <dbReference type="ChEBI" id="CHEBI:58189"/>
        <dbReference type="ChEBI" id="CHEBI:156484"/>
        <dbReference type="ChEBI" id="CHEBI:156503"/>
        <dbReference type="EC" id="2.7.7.88"/>
    </reaction>
</comment>
<evidence type="ECO:0000256" key="3">
    <source>
        <dbReference type="ARBA" id="ARBA00012494"/>
    </source>
</evidence>
<keyword evidence="7" id="KW-0507">mRNA processing</keyword>
<dbReference type="GO" id="GO:0005524">
    <property type="term" value="F:ATP binding"/>
    <property type="evidence" value="ECO:0007669"/>
    <property type="project" value="UniProtKB-KW"/>
</dbReference>
<evidence type="ECO:0000256" key="7">
    <source>
        <dbReference type="ARBA" id="ARBA00022664"/>
    </source>
</evidence>
<evidence type="ECO:0000256" key="19">
    <source>
        <dbReference type="ARBA" id="ARBA00024494"/>
    </source>
</evidence>
<feature type="domain" description="Mononegavirus-type SAM-dependent 2'-O-MTase" evidence="28">
    <location>
        <begin position="1629"/>
        <end position="1808"/>
    </location>
</feature>
<dbReference type="Pfam" id="PF00946">
    <property type="entry name" value="Mononeg_RNA_pol"/>
    <property type="match status" value="1"/>
</dbReference>
<evidence type="ECO:0000256" key="9">
    <source>
        <dbReference type="ARBA" id="ARBA00022691"/>
    </source>
</evidence>
<dbReference type="InterPro" id="IPR026890">
    <property type="entry name" value="Mononeg_mRNAcap"/>
</dbReference>
<evidence type="ECO:0000256" key="22">
    <source>
        <dbReference type="ARBA" id="ARBA00030436"/>
    </source>
</evidence>
<keyword evidence="15" id="KW-0693">Viral RNA replication</keyword>
<comment type="subcellular location">
    <subcellularLocation>
        <location evidence="1">Host cytoplasm</location>
    </subcellularLocation>
    <subcellularLocation>
        <location evidence="2">Virion</location>
    </subcellularLocation>
</comment>
<organism evidence="29">
    <name type="scientific">Treubia virus 1</name>
    <dbReference type="NCBI Taxonomy" id="2977996"/>
    <lineage>
        <taxon>Viruses</taxon>
        <taxon>Riboviria</taxon>
        <taxon>Orthornavirae</taxon>
        <taxon>Negarnaviricota</taxon>
        <taxon>Haploviricotina</taxon>
        <taxon>Monjiviricetes</taxon>
        <taxon>Mononegavirales</taxon>
        <taxon>Rhabdoviridae</taxon>
        <taxon>Betarhabdovirinae</taxon>
        <taxon>Varicosavirus</taxon>
        <taxon>Varicosavirus treubiae</taxon>
    </lineage>
</organism>
<evidence type="ECO:0000256" key="26">
    <source>
        <dbReference type="ARBA" id="ARBA00048548"/>
    </source>
</evidence>
<keyword evidence="16" id="KW-0506">mRNA capping</keyword>
<evidence type="ECO:0000256" key="6">
    <source>
        <dbReference type="ARBA" id="ARBA00022603"/>
    </source>
</evidence>
<evidence type="ECO:0000256" key="2">
    <source>
        <dbReference type="ARBA" id="ARBA00004328"/>
    </source>
</evidence>
<dbReference type="GO" id="GO:0044423">
    <property type="term" value="C:virion component"/>
    <property type="evidence" value="ECO:0007669"/>
    <property type="project" value="UniProtKB-KW"/>
</dbReference>
<dbReference type="PROSITE" id="PS51590">
    <property type="entry name" value="SAM_MT_MNV_L"/>
    <property type="match status" value="1"/>
</dbReference>
<evidence type="ECO:0000256" key="5">
    <source>
        <dbReference type="ARBA" id="ARBA00022484"/>
    </source>
</evidence>
<comment type="catalytic activity">
    <reaction evidence="25">
        <text>a 5'-end (5'-triphosphoguanosine)-adenylyl-adenylyl-cytidylyl-adenosine in mRNA + 2 S-adenosyl-L-methionine = a 5'-end (N(7)-methyl 5'-triphosphoguanosine)-(2'-O-methyladenylyl)-adenylyl-cytidylyl-adenosine in mRNA + 2 S-adenosyl-L-homocysteine + H(+)</text>
        <dbReference type="Rhea" id="RHEA:65376"/>
        <dbReference type="Rhea" id="RHEA-COMP:16797"/>
        <dbReference type="Rhea" id="RHEA-COMP:16798"/>
        <dbReference type="ChEBI" id="CHEBI:15378"/>
        <dbReference type="ChEBI" id="CHEBI:57856"/>
        <dbReference type="ChEBI" id="CHEBI:59789"/>
        <dbReference type="ChEBI" id="CHEBI:156483"/>
        <dbReference type="ChEBI" id="CHEBI:156484"/>
        <dbReference type="EC" id="2.1.1.375"/>
    </reaction>
</comment>
<evidence type="ECO:0000256" key="8">
    <source>
        <dbReference type="ARBA" id="ARBA00022679"/>
    </source>
</evidence>
<evidence type="ECO:0000256" key="10">
    <source>
        <dbReference type="ARBA" id="ARBA00022695"/>
    </source>
</evidence>
<keyword evidence="6" id="KW-0489">Methyltransferase</keyword>
<dbReference type="GO" id="GO:0030430">
    <property type="term" value="C:host cell cytoplasm"/>
    <property type="evidence" value="ECO:0007669"/>
    <property type="project" value="UniProtKB-SubCell"/>
</dbReference>
<evidence type="ECO:0000256" key="21">
    <source>
        <dbReference type="ARBA" id="ARBA00026099"/>
    </source>
</evidence>
<proteinExistence type="predicted"/>
<keyword evidence="10" id="KW-0548">Nucleotidyltransferase</keyword>
<comment type="catalytic activity">
    <reaction evidence="20">
        <text>a 5'-end (5'-triphosphoguanosine)-(2'-O-methyladenylyl)-adenylyl-cytidylyl-adenosine in mRNA + S-adenosyl-L-methionine = a 5'-end (N(7)-methyl 5'-triphosphoguanosine)-(2'-O-methyladenylyl)-adenylyl-cytidylyl-adenosine in mRNA + S-adenosyl-L-homocysteine</text>
        <dbReference type="Rhea" id="RHEA:65440"/>
        <dbReference type="Rhea" id="RHEA-COMP:16798"/>
        <dbReference type="Rhea" id="RHEA-COMP:16801"/>
        <dbReference type="ChEBI" id="CHEBI:57856"/>
        <dbReference type="ChEBI" id="CHEBI:59789"/>
        <dbReference type="ChEBI" id="CHEBI:156482"/>
        <dbReference type="ChEBI" id="CHEBI:156483"/>
    </reaction>
</comment>
<dbReference type="Pfam" id="PF14318">
    <property type="entry name" value="Mononeg_mRNAcap"/>
    <property type="match status" value="1"/>
</dbReference>
<evidence type="ECO:0000256" key="4">
    <source>
        <dbReference type="ARBA" id="ARBA00012582"/>
    </source>
</evidence>
<dbReference type="GO" id="GO:0003968">
    <property type="term" value="F:RNA-directed RNA polymerase activity"/>
    <property type="evidence" value="ECO:0007669"/>
    <property type="project" value="UniProtKB-KW"/>
</dbReference>
<evidence type="ECO:0000256" key="14">
    <source>
        <dbReference type="ARBA" id="ARBA00022844"/>
    </source>
</evidence>
<evidence type="ECO:0000256" key="15">
    <source>
        <dbReference type="ARBA" id="ARBA00022953"/>
    </source>
</evidence>
<evidence type="ECO:0000256" key="18">
    <source>
        <dbReference type="ARBA" id="ARBA00023268"/>
    </source>
</evidence>
<protein>
    <recommendedName>
        <fullName evidence="23">Replicase</fullName>
        <ecNumber evidence="21">2.1.1.375</ecNumber>
        <ecNumber evidence="3">2.7.7.48</ecNumber>
        <ecNumber evidence="4">2.7.7.88</ecNumber>
    </recommendedName>
    <alternativeName>
        <fullName evidence="22">Transcriptase</fullName>
    </alternativeName>
</protein>
<accession>A0A9N6YJH0</accession>
<keyword evidence="8" id="KW-0808">Transferase</keyword>
<keyword evidence="12" id="KW-0378">Hydrolase</keyword>